<keyword evidence="3" id="KW-1185">Reference proteome</keyword>
<organism evidence="2 3">
    <name type="scientific">Luteolibacter arcticus</name>
    <dbReference type="NCBI Taxonomy" id="1581411"/>
    <lineage>
        <taxon>Bacteria</taxon>
        <taxon>Pseudomonadati</taxon>
        <taxon>Verrucomicrobiota</taxon>
        <taxon>Verrucomicrobiia</taxon>
        <taxon>Verrucomicrobiales</taxon>
        <taxon>Verrucomicrobiaceae</taxon>
        <taxon>Luteolibacter</taxon>
    </lineage>
</organism>
<evidence type="ECO:0000256" key="1">
    <source>
        <dbReference type="SAM" id="SignalP"/>
    </source>
</evidence>
<reference evidence="2 3" key="1">
    <citation type="submission" date="2022-10" db="EMBL/GenBank/DDBJ databases">
        <title>Luteolibacter arcticus strain CCTCC AB 2014275, whole genome shotgun sequencing project.</title>
        <authorList>
            <person name="Zhao G."/>
            <person name="Shen L."/>
        </authorList>
    </citation>
    <scope>NUCLEOTIDE SEQUENCE [LARGE SCALE GENOMIC DNA]</scope>
    <source>
        <strain evidence="2 3">CCTCC AB 2014275</strain>
    </source>
</reference>
<protein>
    <submittedName>
        <fullName evidence="2">Uncharacterized protein</fullName>
    </submittedName>
</protein>
<proteinExistence type="predicted"/>
<feature type="signal peptide" evidence="1">
    <location>
        <begin position="1"/>
        <end position="20"/>
    </location>
</feature>
<name>A0ABT3GEX0_9BACT</name>
<dbReference type="Proteomes" id="UP001320876">
    <property type="component" value="Unassembled WGS sequence"/>
</dbReference>
<keyword evidence="1" id="KW-0732">Signal</keyword>
<feature type="chain" id="PRO_5045564074" evidence="1">
    <location>
        <begin position="21"/>
        <end position="166"/>
    </location>
</feature>
<dbReference type="EMBL" id="JAPDDT010000002">
    <property type="protein sequence ID" value="MCW1922156.1"/>
    <property type="molecule type" value="Genomic_DNA"/>
</dbReference>
<sequence length="166" mass="17798">MNRIVISCLLATAFGASAIAQQPGRPRVVPAPPNFNQPGQVQGGQEPAESLLPFNVKLHLEGSVFGAVTTDQSITTGGRDVVADLELGVAEEQPMIGTFQAVLTPGDPWQAVISLGVRSPIRSKSGNVEYRDLVLRTTVRIAPGKKVVLWQKGDQKLTLSMDQEKE</sequence>
<evidence type="ECO:0000313" key="3">
    <source>
        <dbReference type="Proteomes" id="UP001320876"/>
    </source>
</evidence>
<gene>
    <name evidence="2" type="ORF">OKA05_06305</name>
</gene>
<accession>A0ABT3GEX0</accession>
<dbReference type="RefSeq" id="WP_264486266.1">
    <property type="nucleotide sequence ID" value="NZ_JAPDDT010000002.1"/>
</dbReference>
<comment type="caution">
    <text evidence="2">The sequence shown here is derived from an EMBL/GenBank/DDBJ whole genome shotgun (WGS) entry which is preliminary data.</text>
</comment>
<evidence type="ECO:0000313" key="2">
    <source>
        <dbReference type="EMBL" id="MCW1922156.1"/>
    </source>
</evidence>